<accession>A0AAE3GSV0</accession>
<evidence type="ECO:0000313" key="2">
    <source>
        <dbReference type="Proteomes" id="UP001204953"/>
    </source>
</evidence>
<evidence type="ECO:0000313" key="1">
    <source>
        <dbReference type="EMBL" id="MCP2730105.1"/>
    </source>
</evidence>
<dbReference type="Gene3D" id="3.90.640.10">
    <property type="entry name" value="Actin, Chain A, domain 4"/>
    <property type="match status" value="1"/>
</dbReference>
<proteinExistence type="predicted"/>
<reference evidence="1" key="1">
    <citation type="submission" date="2022-06" db="EMBL/GenBank/DDBJ databases">
        <title>New cyanobacteria of genus Symplocastrum in benthos of Lake Baikal.</title>
        <authorList>
            <person name="Sorokovikova E."/>
            <person name="Tikhonova I."/>
            <person name="Krasnopeev A."/>
            <person name="Evseev P."/>
            <person name="Gladkikh A."/>
            <person name="Belykh O."/>
        </authorList>
    </citation>
    <scope>NUCLEOTIDE SEQUENCE</scope>
    <source>
        <strain evidence="1">BBK-W-15</strain>
    </source>
</reference>
<dbReference type="Gene3D" id="3.30.420.40">
    <property type="match status" value="2"/>
</dbReference>
<name>A0AAE3GSV0_9CYAN</name>
<dbReference type="InterPro" id="IPR043129">
    <property type="entry name" value="ATPase_NBD"/>
</dbReference>
<protein>
    <submittedName>
        <fullName evidence="1">Uncharacterized protein</fullName>
    </submittedName>
</protein>
<keyword evidence="2" id="KW-1185">Reference proteome</keyword>
<dbReference type="AlphaFoldDB" id="A0AAE3GSV0"/>
<gene>
    <name evidence="1" type="ORF">NJ959_16865</name>
</gene>
<dbReference type="PANTHER" id="PTHR42749:SF1">
    <property type="entry name" value="CELL SHAPE-DETERMINING PROTEIN MREB"/>
    <property type="match status" value="1"/>
</dbReference>
<dbReference type="EMBL" id="JAMZMM010000169">
    <property type="protein sequence ID" value="MCP2730105.1"/>
    <property type="molecule type" value="Genomic_DNA"/>
</dbReference>
<dbReference type="RefSeq" id="WP_254012871.1">
    <property type="nucleotide sequence ID" value="NZ_JAMZMM010000169.1"/>
</dbReference>
<comment type="caution">
    <text evidence="1">The sequence shown here is derived from an EMBL/GenBank/DDBJ whole genome shotgun (WGS) entry which is preliminary data.</text>
</comment>
<organism evidence="1 2">
    <name type="scientific">Limnofasciculus baicalensis BBK-W-15</name>
    <dbReference type="NCBI Taxonomy" id="2699891"/>
    <lineage>
        <taxon>Bacteria</taxon>
        <taxon>Bacillati</taxon>
        <taxon>Cyanobacteriota</taxon>
        <taxon>Cyanophyceae</taxon>
        <taxon>Coleofasciculales</taxon>
        <taxon>Coleofasciculaceae</taxon>
        <taxon>Limnofasciculus</taxon>
        <taxon>Limnofasciculus baicalensis</taxon>
    </lineage>
</organism>
<sequence>MFPQSLQIEKDTNKAVWYLGIDFGTTTISAAILNRATGDQYQIYWWNNLDKMNPEFASRIDCEAMFRLPTATYSGPGTSKLFLETPVASVVVGSLASLLAKEPGIYLQNFKPYLKIGIPYYSQENHEWEPTLQLPGQQFVSLYWVRWALQAILATLTPYNTQQNVPLKVGAVGLESETLAAALGQLEGVVLSCPKSWGDTYQVNLREAVIEAKLIQDISQIFFLEDAIASILAAFRDSNSDSPLHSKLIPQNSTPWCGCTLAINCGATTTEMALVDLPNNLEYLTNTSFKLRSWAYGGNAIEQDIFWQLLYPQLSEEQLKELSLNPDLEIPLPNQPELKKRDRAASELQSSPFGQALLKACGYLKLILQRKAEFTLELGTNRWLVKRHNFESRVIVPFVEQINRELNALLVEGKVLGTEITRVICIGGSSNFPTMKKWLEQKLPNATLIQEADLPNGIAGGLASFALYPQVLNQEQQQYSDYFILLEILRAFSYNRGNYSSRAYSIKEILGLLERRGLNTAACYNRLLSFIKGELPSGLVPSIDYSNWLSEASCQNPHYAQVAAAGLFSVCDVSEDGDLSETSVAVEGEQFYRLNLEQHEYLIQYLDVLLSNTHHAFEEPFLCHLG</sequence>
<dbReference type="SUPFAM" id="SSF53067">
    <property type="entry name" value="Actin-like ATPase domain"/>
    <property type="match status" value="2"/>
</dbReference>
<dbReference type="Proteomes" id="UP001204953">
    <property type="component" value="Unassembled WGS sequence"/>
</dbReference>
<dbReference type="PANTHER" id="PTHR42749">
    <property type="entry name" value="CELL SHAPE-DETERMINING PROTEIN MREB"/>
    <property type="match status" value="1"/>
</dbReference>